<evidence type="ECO:0000259" key="4">
    <source>
        <dbReference type="Pfam" id="PF00291"/>
    </source>
</evidence>
<protein>
    <submittedName>
        <fullName evidence="5">Pyridoxal-phosphate dependent enzyme</fullName>
    </submittedName>
</protein>
<dbReference type="InterPro" id="IPR050147">
    <property type="entry name" value="Ser/Thr_Dehydratase"/>
</dbReference>
<dbReference type="PANTHER" id="PTHR48078:SF6">
    <property type="entry name" value="L-THREONINE DEHYDRATASE CATABOLIC TDCB"/>
    <property type="match status" value="1"/>
</dbReference>
<dbReference type="Proteomes" id="UP000297385">
    <property type="component" value="Unassembled WGS sequence"/>
</dbReference>
<dbReference type="SUPFAM" id="SSF53686">
    <property type="entry name" value="Tryptophan synthase beta subunit-like PLP-dependent enzymes"/>
    <property type="match status" value="1"/>
</dbReference>
<dbReference type="PANTHER" id="PTHR48078">
    <property type="entry name" value="THREONINE DEHYDRATASE, MITOCHONDRIAL-RELATED"/>
    <property type="match status" value="1"/>
</dbReference>
<evidence type="ECO:0000256" key="2">
    <source>
        <dbReference type="ARBA" id="ARBA00022898"/>
    </source>
</evidence>
<dbReference type="InterPro" id="IPR036052">
    <property type="entry name" value="TrpB-like_PALP_sf"/>
</dbReference>
<comment type="caution">
    <text evidence="5">The sequence shown here is derived from an EMBL/GenBank/DDBJ whole genome shotgun (WGS) entry which is preliminary data.</text>
</comment>
<evidence type="ECO:0000256" key="3">
    <source>
        <dbReference type="ARBA" id="ARBA00023239"/>
    </source>
</evidence>
<dbReference type="InterPro" id="IPR001926">
    <property type="entry name" value="TrpB-like_PALP"/>
</dbReference>
<dbReference type="AlphaFoldDB" id="A0A4Y8NCF8"/>
<dbReference type="GO" id="GO:0003941">
    <property type="term" value="F:L-serine ammonia-lyase activity"/>
    <property type="evidence" value="ECO:0007669"/>
    <property type="project" value="TreeGrafter"/>
</dbReference>
<dbReference type="Pfam" id="PF00291">
    <property type="entry name" value="PALP"/>
    <property type="match status" value="1"/>
</dbReference>
<comment type="cofactor">
    <cofactor evidence="1">
        <name>pyridoxal 5'-phosphate</name>
        <dbReference type="ChEBI" id="CHEBI:597326"/>
    </cofactor>
</comment>
<dbReference type="GeneID" id="97307105"/>
<dbReference type="GO" id="GO:0009097">
    <property type="term" value="P:isoleucine biosynthetic process"/>
    <property type="evidence" value="ECO:0007669"/>
    <property type="project" value="TreeGrafter"/>
</dbReference>
<evidence type="ECO:0000256" key="1">
    <source>
        <dbReference type="ARBA" id="ARBA00001933"/>
    </source>
</evidence>
<keyword evidence="3" id="KW-0456">Lyase</keyword>
<dbReference type="EMBL" id="SNVI01000001">
    <property type="protein sequence ID" value="TFE47018.1"/>
    <property type="molecule type" value="Genomic_DNA"/>
</dbReference>
<dbReference type="GO" id="GO:0006567">
    <property type="term" value="P:L-threonine catabolic process"/>
    <property type="evidence" value="ECO:0007669"/>
    <property type="project" value="TreeGrafter"/>
</dbReference>
<dbReference type="GO" id="GO:0006565">
    <property type="term" value="P:L-serine catabolic process"/>
    <property type="evidence" value="ECO:0007669"/>
    <property type="project" value="TreeGrafter"/>
</dbReference>
<gene>
    <name evidence="5" type="ORF">E2553_19470</name>
</gene>
<feature type="domain" description="Tryptophan synthase beta chain-like PALP" evidence="4">
    <location>
        <begin position="40"/>
        <end position="322"/>
    </location>
</feature>
<reference evidence="5 6" key="1">
    <citation type="submission" date="2019-03" db="EMBL/GenBank/DDBJ databases">
        <title>Complete Genome Sequence of Paraburkholderia dipogonis ICMP 19430T, a Nitrogen-fixing Symbiont of the South African Invasive Legume Dipogon lignosus in New Zealand.</title>
        <authorList>
            <person name="De Meyer S.E."/>
        </authorList>
    </citation>
    <scope>NUCLEOTIDE SEQUENCE [LARGE SCALE GENOMIC DNA]</scope>
    <source>
        <strain evidence="5 6">ICMP 19430</strain>
    </source>
</reference>
<dbReference type="RefSeq" id="WP_134458631.1">
    <property type="nucleotide sequence ID" value="NZ_JBHMFL010000112.1"/>
</dbReference>
<keyword evidence="2" id="KW-0663">Pyridoxal phosphate</keyword>
<dbReference type="GO" id="GO:0004794">
    <property type="term" value="F:threonine deaminase activity"/>
    <property type="evidence" value="ECO:0007669"/>
    <property type="project" value="TreeGrafter"/>
</dbReference>
<organism evidence="5 6">
    <name type="scientific">Paraburkholderia dipogonis</name>
    <dbReference type="NCBI Taxonomy" id="1211383"/>
    <lineage>
        <taxon>Bacteria</taxon>
        <taxon>Pseudomonadati</taxon>
        <taxon>Pseudomonadota</taxon>
        <taxon>Betaproteobacteria</taxon>
        <taxon>Burkholderiales</taxon>
        <taxon>Burkholderiaceae</taxon>
        <taxon>Paraburkholderia</taxon>
    </lineage>
</organism>
<evidence type="ECO:0000313" key="6">
    <source>
        <dbReference type="Proteomes" id="UP000297385"/>
    </source>
</evidence>
<accession>A0A4Y8NCF8</accession>
<sequence length="351" mass="36920">MSFSGILHHARTPFENGVGPGYLGDVSRADIERASETIRGTVVRTPLLPYAAATDRSVFLKPENLQPRGSFKIRCALNAVSSLTPAQLANGVYTASTGNFALGVTEATRVRGADVRVYVTDTAARSKIEALRSLGAEVIDVPYERWWAILCGEIPAGETGTFLHPCACRDVVVGDASIGQEILEDLPDVDVILVPFGGGGLIMGIALACAHWDSRAKLYACESEAAAPFHSSLAAGAIVEVPVDSTPMVAGIGVSTVLDANWPYLNALVDGVIVSTLEDTAEAIRCLAKHNHLVVEGAGAVALAAALHPYFAGKRIAAVLTGGGIDMHVLASVLNGDRSAYLMPSRLRDYE</sequence>
<evidence type="ECO:0000313" key="5">
    <source>
        <dbReference type="EMBL" id="TFE47018.1"/>
    </source>
</evidence>
<proteinExistence type="predicted"/>
<name>A0A4Y8NCF8_9BURK</name>
<dbReference type="Gene3D" id="3.40.50.1100">
    <property type="match status" value="2"/>
</dbReference>